<dbReference type="RefSeq" id="WP_168696529.1">
    <property type="nucleotide sequence ID" value="NZ_CP051206.1"/>
</dbReference>
<dbReference type="AlphaFoldDB" id="A0A6H2C408"/>
<sequence length="870" mass="97708">MENWQFLIQKQGDRTWRTLESPNLKILADNYRVLARSYLNNMDVDVRVTYISTQEVPPKRRILKRSHRTNSEGLMAVIPFTYFKPGIWELRCSGDIMSEMLGKSWQHTLLIQVSPPEPSPQSLTQLAEESDLASNADTQVSIVMNHGTPVWFKGETTEQILQNLLDLALPQDEPLLDEETIENAPTLPPPLPLNLSLDQDTYVARWGDNFIIHGDVEVNEMENLEDERFAMNGVSQLRLEIALRSPSESRILNHIDQPLTDQVLPFSFSTLIDIPLDCESKLLLADINLYGALADVGEVILLANHTFTITADVTDLLALQTSRSDYRDYSLPETNPPVKPKPSVKIRLELFNVAKTPKLAQFHILKPSPNQPLPPQIKPLISWQVLSPQLPNLPHNSTREINTDSETDSLTKTLAIHPIDLKKLVIKPVNTIFPYLKRLKVKPVPGKTANDQLNVEKLATLQKSPQLPTVVTLPAKIPELPLDNLPQSDQSMIDDTSYAELIAEIVAGVIKSEELDLVDSQENSVIIQSEELDLVDSQENSVIIQSEELDLVDSQENSLIIQSEELDLVDSQENSLIIQSEELDLVDSQENSLIIQSEELDLVDSQENSLIIQSEELDLVDTQENSSLLQQWIDSQGYLLTEAVFQESSDNDLGEETQTVDVEVLLSREKEIQEDPIADNIPLEINKPETVNILNPIPTEPGWLSQEIVIDDLVMERDADSWSDEAIADHHYSPLPENETAADFSGVMMESLPTPQLYLSEGELVAGTSVMVRVKLPEVSSSVVVKLWVEDYQTRSLLDRPHILPHLRSNAWGEGETAIYLKIPFGCLEIRLSAIALHQTTQQESDKFTIIKTVIPPNLPTIKMDEVLGM</sequence>
<accession>A0A6H2C408</accession>
<evidence type="ECO:0000313" key="1">
    <source>
        <dbReference type="EMBL" id="QJB45689.1"/>
    </source>
</evidence>
<proteinExistence type="predicted"/>
<reference evidence="1 2" key="1">
    <citation type="submission" date="2020-04" db="EMBL/GenBank/DDBJ databases">
        <title>Genome-Wide Identification of 5-Methylcytosine Sites in Bacterial Genomes By High-Throughput Sequencing of MspJI Restriction Fragments.</title>
        <authorList>
            <person name="Wu V."/>
        </authorList>
    </citation>
    <scope>NUCLEOTIDE SEQUENCE [LARGE SCALE GENOMIC DNA]</scope>
    <source>
        <strain evidence="1 2">CCAP 1403/13f</strain>
    </source>
</reference>
<dbReference type="EMBL" id="CP051206">
    <property type="protein sequence ID" value="QJB45689.1"/>
    <property type="molecule type" value="Genomic_DNA"/>
</dbReference>
<name>A0A6H2C408_DOLFA</name>
<dbReference type="Proteomes" id="UP000502433">
    <property type="component" value="Chromosome"/>
</dbReference>
<dbReference type="KEGG" id="dfs:HGD76_17430"/>
<evidence type="ECO:0000313" key="2">
    <source>
        <dbReference type="Proteomes" id="UP000502433"/>
    </source>
</evidence>
<gene>
    <name evidence="1" type="ORF">HGD76_17430</name>
</gene>
<protein>
    <submittedName>
        <fullName evidence="1">Uncharacterized protein</fullName>
    </submittedName>
</protein>
<reference evidence="1 2" key="2">
    <citation type="submission" date="2020-04" db="EMBL/GenBank/DDBJ databases">
        <authorList>
            <person name="Fomenkov A."/>
            <person name="Anton B.P."/>
            <person name="Roberts R.J."/>
        </authorList>
    </citation>
    <scope>NUCLEOTIDE SEQUENCE [LARGE SCALE GENOMIC DNA]</scope>
    <source>
        <strain evidence="1 2">CCAP 1403/13f</strain>
    </source>
</reference>
<organism evidence="1 2">
    <name type="scientific">Dolichospermum flos-aquae CCAP 1403/13F</name>
    <dbReference type="NCBI Taxonomy" id="315271"/>
    <lineage>
        <taxon>Bacteria</taxon>
        <taxon>Bacillati</taxon>
        <taxon>Cyanobacteriota</taxon>
        <taxon>Cyanophyceae</taxon>
        <taxon>Nostocales</taxon>
        <taxon>Aphanizomenonaceae</taxon>
        <taxon>Dolichospermum</taxon>
    </lineage>
</organism>